<dbReference type="PANTHER" id="PTHR37042:SF4">
    <property type="entry name" value="OUTER MEMBRANE PROTEIN RV1973"/>
    <property type="match status" value="1"/>
</dbReference>
<organism evidence="5 6">
    <name type="scientific">Streptacidiphilus fuscans</name>
    <dbReference type="NCBI Taxonomy" id="2789292"/>
    <lineage>
        <taxon>Bacteria</taxon>
        <taxon>Bacillati</taxon>
        <taxon>Actinomycetota</taxon>
        <taxon>Actinomycetes</taxon>
        <taxon>Kitasatosporales</taxon>
        <taxon>Streptomycetaceae</taxon>
        <taxon>Streptacidiphilus</taxon>
    </lineage>
</organism>
<keyword evidence="2 4" id="KW-0472">Membrane</keyword>
<keyword evidence="6" id="KW-1185">Reference proteome</keyword>
<evidence type="ECO:0000256" key="1">
    <source>
        <dbReference type="ARBA" id="ARBA00004370"/>
    </source>
</evidence>
<keyword evidence="4" id="KW-1133">Transmembrane helix</keyword>
<proteinExistence type="predicted"/>
<dbReference type="Proteomes" id="UP000657385">
    <property type="component" value="Unassembled WGS sequence"/>
</dbReference>
<accession>A0A931B2W9</accession>
<evidence type="ECO:0000256" key="4">
    <source>
        <dbReference type="SAM" id="Phobius"/>
    </source>
</evidence>
<keyword evidence="4" id="KW-0812">Transmembrane</keyword>
<reference evidence="5" key="1">
    <citation type="submission" date="2020-11" db="EMBL/GenBank/DDBJ databases">
        <title>Isolation and identification of active actinomycetes.</title>
        <authorList>
            <person name="Yu B."/>
        </authorList>
    </citation>
    <scope>NUCLEOTIDE SEQUENCE</scope>
    <source>
        <strain evidence="5">NEAU-YB345</strain>
    </source>
</reference>
<name>A0A931B2W9_9ACTN</name>
<protein>
    <recommendedName>
        <fullName evidence="7">Mce-associated membrane protein</fullName>
    </recommendedName>
</protein>
<evidence type="ECO:0000256" key="3">
    <source>
        <dbReference type="SAM" id="MobiDB-lite"/>
    </source>
</evidence>
<dbReference type="GO" id="GO:0016020">
    <property type="term" value="C:membrane"/>
    <property type="evidence" value="ECO:0007669"/>
    <property type="project" value="UniProtKB-SubCell"/>
</dbReference>
<evidence type="ECO:0000313" key="6">
    <source>
        <dbReference type="Proteomes" id="UP000657385"/>
    </source>
</evidence>
<feature type="transmembrane region" description="Helical" evidence="4">
    <location>
        <begin position="70"/>
        <end position="92"/>
    </location>
</feature>
<gene>
    <name evidence="5" type="ORF">I2501_14665</name>
</gene>
<dbReference type="RefSeq" id="WP_196194420.1">
    <property type="nucleotide sequence ID" value="NZ_JADPRT010000005.1"/>
</dbReference>
<feature type="region of interest" description="Disordered" evidence="3">
    <location>
        <begin position="1"/>
        <end position="64"/>
    </location>
</feature>
<sequence>MSMSRHTVNRRRRLAAREERGTSAAGATATLVRPPSEDPPQGPQRSQRPQRPRPAKPTPVASTRRRRLRLALPVLFAVLTVLLGAFAAWAGAQAAADRAGADAGNTALTDTGRTSQVVGSVSQAVNQLFSYSWTAPTRTDQSARTLLTGSAVHQYATLMATVRAQGPREKLVLSTTVTDCGVDVLSGDRAHVLVYADQTSVSTAAGASSGASNDGAAMLAVDAVLQNGTWRIADFDTLGA</sequence>
<evidence type="ECO:0000313" key="5">
    <source>
        <dbReference type="EMBL" id="MBF9069266.1"/>
    </source>
</evidence>
<dbReference type="EMBL" id="JADPRT010000005">
    <property type="protein sequence ID" value="MBF9069266.1"/>
    <property type="molecule type" value="Genomic_DNA"/>
</dbReference>
<evidence type="ECO:0000256" key="2">
    <source>
        <dbReference type="ARBA" id="ARBA00023136"/>
    </source>
</evidence>
<dbReference type="AlphaFoldDB" id="A0A931B2W9"/>
<evidence type="ECO:0008006" key="7">
    <source>
        <dbReference type="Google" id="ProtNLM"/>
    </source>
</evidence>
<comment type="caution">
    <text evidence="5">The sequence shown here is derived from an EMBL/GenBank/DDBJ whole genome shotgun (WGS) entry which is preliminary data.</text>
</comment>
<comment type="subcellular location">
    <subcellularLocation>
        <location evidence="1">Membrane</location>
    </subcellularLocation>
</comment>
<dbReference type="PANTHER" id="PTHR37042">
    <property type="entry name" value="OUTER MEMBRANE PROTEIN RV1973"/>
    <property type="match status" value="1"/>
</dbReference>